<reference evidence="3" key="5">
    <citation type="submission" date="2025-09" db="UniProtKB">
        <authorList>
            <consortium name="Ensembl"/>
        </authorList>
    </citation>
    <scope>IDENTIFICATION</scope>
</reference>
<dbReference type="SMART" id="SM00210">
    <property type="entry name" value="TSPN"/>
    <property type="match status" value="1"/>
</dbReference>
<organism evidence="3 4">
    <name type="scientific">Callorhinchus milii</name>
    <name type="common">Ghost shark</name>
    <dbReference type="NCBI Taxonomy" id="7868"/>
    <lineage>
        <taxon>Eukaryota</taxon>
        <taxon>Metazoa</taxon>
        <taxon>Chordata</taxon>
        <taxon>Craniata</taxon>
        <taxon>Vertebrata</taxon>
        <taxon>Chondrichthyes</taxon>
        <taxon>Holocephali</taxon>
        <taxon>Chimaeriformes</taxon>
        <taxon>Callorhinchidae</taxon>
        <taxon>Callorhinchus</taxon>
    </lineage>
</organism>
<dbReference type="Ensembl" id="ENSCMIT00000030751.1">
    <property type="protein sequence ID" value="ENSCMIP00000030284.1"/>
    <property type="gene ID" value="ENSCMIG00000013041.1"/>
</dbReference>
<reference evidence="4" key="1">
    <citation type="journal article" date="2006" name="Science">
        <title>Ancient noncoding elements conserved in the human genome.</title>
        <authorList>
            <person name="Venkatesh B."/>
            <person name="Kirkness E.F."/>
            <person name="Loh Y.H."/>
            <person name="Halpern A.L."/>
            <person name="Lee A.P."/>
            <person name="Johnson J."/>
            <person name="Dandona N."/>
            <person name="Viswanathan L.D."/>
            <person name="Tay A."/>
            <person name="Venter J.C."/>
            <person name="Strausberg R.L."/>
            <person name="Brenner S."/>
        </authorList>
    </citation>
    <scope>NUCLEOTIDE SEQUENCE [LARGE SCALE GENOMIC DNA]</scope>
</reference>
<reference evidence="4" key="3">
    <citation type="journal article" date="2014" name="Nature">
        <title>Elephant shark genome provides unique insights into gnathostome evolution.</title>
        <authorList>
            <consortium name="International Elephant Shark Genome Sequencing Consortium"/>
            <person name="Venkatesh B."/>
            <person name="Lee A.P."/>
            <person name="Ravi V."/>
            <person name="Maurya A.K."/>
            <person name="Lian M.M."/>
            <person name="Swann J.B."/>
            <person name="Ohta Y."/>
            <person name="Flajnik M.F."/>
            <person name="Sutoh Y."/>
            <person name="Kasahara M."/>
            <person name="Hoon S."/>
            <person name="Gangu V."/>
            <person name="Roy S.W."/>
            <person name="Irimia M."/>
            <person name="Korzh V."/>
            <person name="Kondrychyn I."/>
            <person name="Lim Z.W."/>
            <person name="Tay B.H."/>
            <person name="Tohari S."/>
            <person name="Kong K.W."/>
            <person name="Ho S."/>
            <person name="Lorente-Galdos B."/>
            <person name="Quilez J."/>
            <person name="Marques-Bonet T."/>
            <person name="Raney B.J."/>
            <person name="Ingham P.W."/>
            <person name="Tay A."/>
            <person name="Hillier L.W."/>
            <person name="Minx P."/>
            <person name="Boehm T."/>
            <person name="Wilson R.K."/>
            <person name="Brenner S."/>
            <person name="Warren W.C."/>
        </authorList>
    </citation>
    <scope>NUCLEOTIDE SEQUENCE [LARGE SCALE GENOMIC DNA]</scope>
</reference>
<dbReference type="InParanoid" id="A0A4W3IJ11"/>
<keyword evidence="1" id="KW-0677">Repeat</keyword>
<feature type="domain" description="Thrombospondin-like N-terminal" evidence="2">
    <location>
        <begin position="18"/>
        <end position="202"/>
    </location>
</feature>
<dbReference type="STRING" id="7868.ENSCMIP00000030284"/>
<reference evidence="4" key="2">
    <citation type="journal article" date="2007" name="PLoS Biol.">
        <title>Survey sequencing and comparative analysis of the elephant shark (Callorhinchus milii) genome.</title>
        <authorList>
            <person name="Venkatesh B."/>
            <person name="Kirkness E.F."/>
            <person name="Loh Y.H."/>
            <person name="Halpern A.L."/>
            <person name="Lee A.P."/>
            <person name="Johnson J."/>
            <person name="Dandona N."/>
            <person name="Viswanathan L.D."/>
            <person name="Tay A."/>
            <person name="Venter J.C."/>
            <person name="Strausberg R.L."/>
            <person name="Brenner S."/>
        </authorList>
    </citation>
    <scope>NUCLEOTIDE SEQUENCE [LARGE SCALE GENOMIC DNA]</scope>
</reference>
<dbReference type="InterPro" id="IPR013320">
    <property type="entry name" value="ConA-like_dom_sf"/>
</dbReference>
<accession>A0A4W3IJ11</accession>
<dbReference type="SUPFAM" id="SSF49899">
    <property type="entry name" value="Concanavalin A-like lectins/glucanases"/>
    <property type="match status" value="1"/>
</dbReference>
<sequence>MMILHYYVLNTSNLFLSGFDLMERFSLLFPTGGSENQTSPGSPSYRMGRKLLVKPTQDVFPKGLPEEYSFVVTFRVKRNTRKERWYLWQVTDQFGIPQMSVILDGNRKEVEYRARTRSGHTLHLTFRNRQLHSLFDRRWHKLGVSVRPESVALHKGCKMVQRKLSQERGSMDTGGNITIGTRVQDGKPVDFELQRLTVYCEA</sequence>
<evidence type="ECO:0000313" key="3">
    <source>
        <dbReference type="Ensembl" id="ENSCMIP00000030284.1"/>
    </source>
</evidence>
<evidence type="ECO:0000259" key="2">
    <source>
        <dbReference type="SMART" id="SM00210"/>
    </source>
</evidence>
<dbReference type="Gene3D" id="2.60.120.200">
    <property type="match status" value="1"/>
</dbReference>
<name>A0A4W3IJ11_CALMI</name>
<dbReference type="OMA" id="WHRLELH"/>
<proteinExistence type="predicted"/>
<reference evidence="3" key="4">
    <citation type="submission" date="2025-08" db="UniProtKB">
        <authorList>
            <consortium name="Ensembl"/>
        </authorList>
    </citation>
    <scope>IDENTIFICATION</scope>
</reference>
<protein>
    <recommendedName>
        <fullName evidence="2">Thrombospondin-like N-terminal domain-containing protein</fullName>
    </recommendedName>
</protein>
<evidence type="ECO:0000256" key="1">
    <source>
        <dbReference type="ARBA" id="ARBA00022737"/>
    </source>
</evidence>
<keyword evidence="4" id="KW-1185">Reference proteome</keyword>
<dbReference type="GeneTree" id="ENSGT00940000170135"/>
<dbReference type="Proteomes" id="UP000314986">
    <property type="component" value="Unassembled WGS sequence"/>
</dbReference>
<dbReference type="AlphaFoldDB" id="A0A4W3IJ11"/>
<evidence type="ECO:0000313" key="4">
    <source>
        <dbReference type="Proteomes" id="UP000314986"/>
    </source>
</evidence>
<dbReference type="InterPro" id="IPR048287">
    <property type="entry name" value="TSPN-like_N"/>
</dbReference>